<dbReference type="EMBL" id="CP039712">
    <property type="protein sequence ID" value="QCI86234.1"/>
    <property type="molecule type" value="Genomic_DNA"/>
</dbReference>
<dbReference type="Pfam" id="PF00881">
    <property type="entry name" value="Nitroreductase"/>
    <property type="match status" value="1"/>
</dbReference>
<dbReference type="OrthoDB" id="9782629at2"/>
<comment type="similarity">
    <text evidence="1">Belongs to the nitroreductase family.</text>
</comment>
<evidence type="ECO:0000313" key="3">
    <source>
        <dbReference type="EMBL" id="QCI86234.1"/>
    </source>
</evidence>
<reference evidence="3 4" key="1">
    <citation type="submission" date="2019-04" db="EMBL/GenBank/DDBJ databases">
        <title>Vagococcus sp. nov., isolated from faeces of yaks (Bos grunniens).</title>
        <authorList>
            <person name="Ge Y."/>
        </authorList>
    </citation>
    <scope>NUCLEOTIDE SEQUENCE [LARGE SCALE GENOMIC DNA]</scope>
    <source>
        <strain evidence="3 4">MN-17</strain>
    </source>
</reference>
<proteinExistence type="inferred from homology"/>
<dbReference type="KEGG" id="vao:FA707_04320"/>
<protein>
    <submittedName>
        <fullName evidence="3">Nitroreductase family protein</fullName>
    </submittedName>
</protein>
<gene>
    <name evidence="3" type="ORF">FA707_04320</name>
</gene>
<name>A0A4D7CT75_9ENTE</name>
<dbReference type="AlphaFoldDB" id="A0A4D7CT75"/>
<dbReference type="Proteomes" id="UP000298615">
    <property type="component" value="Chromosome"/>
</dbReference>
<evidence type="ECO:0000256" key="2">
    <source>
        <dbReference type="ARBA" id="ARBA00023002"/>
    </source>
</evidence>
<evidence type="ECO:0000256" key="1">
    <source>
        <dbReference type="ARBA" id="ARBA00007118"/>
    </source>
</evidence>
<sequence>MRKGCELMKNNDFKDVVLGRNSIRKYDPEVKISQAEMNELLAEAMHAPSAVNLQPWRMVVVSSEEGKTRLRPFIGSNTLQNDTSAAMIIIFGDLKCYEYAEEIYDEAVATGKMPQEIRDKQLSFIIPMYQGFSNEKMRETIYIDNSLMAMQLMLVARAHGYDTNAIGGFQREGLAEAFEMDPSRYIPTLIISVGKAAEEGYQSVRLTPEKVVKHF</sequence>
<dbReference type="PANTHER" id="PTHR43673:SF10">
    <property type="entry name" value="NADH DEHYDROGENASE_NAD(P)H NITROREDUCTASE XCC3605-RELATED"/>
    <property type="match status" value="1"/>
</dbReference>
<dbReference type="PANTHER" id="PTHR43673">
    <property type="entry name" value="NAD(P)H NITROREDUCTASE YDGI-RELATED"/>
    <property type="match status" value="1"/>
</dbReference>
<dbReference type="InterPro" id="IPR029479">
    <property type="entry name" value="Nitroreductase"/>
</dbReference>
<dbReference type="CDD" id="cd02137">
    <property type="entry name" value="MhqN-like"/>
    <property type="match status" value="1"/>
</dbReference>
<dbReference type="GO" id="GO:0016491">
    <property type="term" value="F:oxidoreductase activity"/>
    <property type="evidence" value="ECO:0007669"/>
    <property type="project" value="UniProtKB-KW"/>
</dbReference>
<dbReference type="Gene3D" id="3.40.109.10">
    <property type="entry name" value="NADH Oxidase"/>
    <property type="match status" value="1"/>
</dbReference>
<keyword evidence="2" id="KW-0560">Oxidoreductase</keyword>
<evidence type="ECO:0000313" key="4">
    <source>
        <dbReference type="Proteomes" id="UP000298615"/>
    </source>
</evidence>
<keyword evidence="4" id="KW-1185">Reference proteome</keyword>
<accession>A0A4D7CT75</accession>
<dbReference type="SUPFAM" id="SSF55469">
    <property type="entry name" value="FMN-dependent nitroreductase-like"/>
    <property type="match status" value="1"/>
</dbReference>
<dbReference type="InterPro" id="IPR000415">
    <property type="entry name" value="Nitroreductase-like"/>
</dbReference>
<organism evidence="3 4">
    <name type="scientific">Vagococcus zengguangii</name>
    <dbReference type="NCBI Taxonomy" id="2571750"/>
    <lineage>
        <taxon>Bacteria</taxon>
        <taxon>Bacillati</taxon>
        <taxon>Bacillota</taxon>
        <taxon>Bacilli</taxon>
        <taxon>Lactobacillales</taxon>
        <taxon>Enterococcaceae</taxon>
        <taxon>Vagococcus</taxon>
    </lineage>
</organism>